<dbReference type="EMBL" id="CAJVQC010181080">
    <property type="protein sequence ID" value="CAG8852287.1"/>
    <property type="molecule type" value="Genomic_DNA"/>
</dbReference>
<proteinExistence type="predicted"/>
<evidence type="ECO:0000313" key="1">
    <source>
        <dbReference type="EMBL" id="CAG8852287.1"/>
    </source>
</evidence>
<accession>A0ACA9T0E6</accession>
<comment type="caution">
    <text evidence="1">The sequence shown here is derived from an EMBL/GenBank/DDBJ whole genome shotgun (WGS) entry which is preliminary data.</text>
</comment>
<reference evidence="1" key="1">
    <citation type="submission" date="2021-06" db="EMBL/GenBank/DDBJ databases">
        <authorList>
            <person name="Kallberg Y."/>
            <person name="Tangrot J."/>
            <person name="Rosling A."/>
        </authorList>
    </citation>
    <scope>NUCLEOTIDE SEQUENCE</scope>
    <source>
        <strain evidence="1">MA461A</strain>
    </source>
</reference>
<sequence length="68" mass="7964">MVWHSTKILQIGQTSLTVTVESLRLVYKFLIGELPQRWLSAMTLSTWYKEVSQNETEARIYKVSQCSR</sequence>
<evidence type="ECO:0000313" key="2">
    <source>
        <dbReference type="Proteomes" id="UP000789920"/>
    </source>
</evidence>
<organism evidence="1 2">
    <name type="scientific">Racocetra persica</name>
    <dbReference type="NCBI Taxonomy" id="160502"/>
    <lineage>
        <taxon>Eukaryota</taxon>
        <taxon>Fungi</taxon>
        <taxon>Fungi incertae sedis</taxon>
        <taxon>Mucoromycota</taxon>
        <taxon>Glomeromycotina</taxon>
        <taxon>Glomeromycetes</taxon>
        <taxon>Diversisporales</taxon>
        <taxon>Gigasporaceae</taxon>
        <taxon>Racocetra</taxon>
    </lineage>
</organism>
<keyword evidence="2" id="KW-1185">Reference proteome</keyword>
<protein>
    <submittedName>
        <fullName evidence="1">28145_t:CDS:1</fullName>
    </submittedName>
</protein>
<gene>
    <name evidence="1" type="ORF">RPERSI_LOCUS37000</name>
</gene>
<name>A0ACA9T0E6_9GLOM</name>
<dbReference type="Proteomes" id="UP000789920">
    <property type="component" value="Unassembled WGS sequence"/>
</dbReference>
<feature type="non-terminal residue" evidence="1">
    <location>
        <position position="68"/>
    </location>
</feature>